<comment type="caution">
    <text evidence="1">The sequence shown here is derived from an EMBL/GenBank/DDBJ whole genome shotgun (WGS) entry which is preliminary data.</text>
</comment>
<keyword evidence="2" id="KW-1185">Reference proteome</keyword>
<evidence type="ECO:0000313" key="2">
    <source>
        <dbReference type="Proteomes" id="UP001055879"/>
    </source>
</evidence>
<evidence type="ECO:0000313" key="1">
    <source>
        <dbReference type="EMBL" id="KAI3715934.1"/>
    </source>
</evidence>
<proteinExistence type="predicted"/>
<dbReference type="Proteomes" id="UP001055879">
    <property type="component" value="Linkage Group LG07"/>
</dbReference>
<accession>A0ACB9B091</accession>
<gene>
    <name evidence="1" type="ORF">L6452_22926</name>
</gene>
<dbReference type="EMBL" id="CM042053">
    <property type="protein sequence ID" value="KAI3715934.1"/>
    <property type="molecule type" value="Genomic_DNA"/>
</dbReference>
<name>A0ACB9B091_ARCLA</name>
<reference evidence="2" key="1">
    <citation type="journal article" date="2022" name="Mol. Ecol. Resour.">
        <title>The genomes of chicory, endive, great burdock and yacon provide insights into Asteraceae palaeo-polyploidization history and plant inulin production.</title>
        <authorList>
            <person name="Fan W."/>
            <person name="Wang S."/>
            <person name="Wang H."/>
            <person name="Wang A."/>
            <person name="Jiang F."/>
            <person name="Liu H."/>
            <person name="Zhao H."/>
            <person name="Xu D."/>
            <person name="Zhang Y."/>
        </authorList>
    </citation>
    <scope>NUCLEOTIDE SEQUENCE [LARGE SCALE GENOMIC DNA]</scope>
    <source>
        <strain evidence="2">cv. Niubang</strain>
    </source>
</reference>
<protein>
    <submittedName>
        <fullName evidence="1">Uncharacterized protein</fullName>
    </submittedName>
</protein>
<sequence length="184" mass="21500">MFKKHLGNTIEVYIDNMLVKSKQAIDHIDHLKQSFDILREYRMKLNLMKYFFRPEDHEVFQLYLAVSTEAVSVVLIREDEKQQLPIYYISKSLIDAVNQVDWKWNIYLSSYDIYYKPRTSIKSQTLADIVVDFSPEFDLQTEPVAILNDATWTLHVDVSSNALVPGLGVVLKSPQGDKMMYSIW</sequence>
<organism evidence="1 2">
    <name type="scientific">Arctium lappa</name>
    <name type="common">Greater burdock</name>
    <name type="synonym">Lappa major</name>
    <dbReference type="NCBI Taxonomy" id="4217"/>
    <lineage>
        <taxon>Eukaryota</taxon>
        <taxon>Viridiplantae</taxon>
        <taxon>Streptophyta</taxon>
        <taxon>Embryophyta</taxon>
        <taxon>Tracheophyta</taxon>
        <taxon>Spermatophyta</taxon>
        <taxon>Magnoliopsida</taxon>
        <taxon>eudicotyledons</taxon>
        <taxon>Gunneridae</taxon>
        <taxon>Pentapetalae</taxon>
        <taxon>asterids</taxon>
        <taxon>campanulids</taxon>
        <taxon>Asterales</taxon>
        <taxon>Asteraceae</taxon>
        <taxon>Carduoideae</taxon>
        <taxon>Cardueae</taxon>
        <taxon>Arctiinae</taxon>
        <taxon>Arctium</taxon>
    </lineage>
</organism>
<reference evidence="1 2" key="2">
    <citation type="journal article" date="2022" name="Mol. Ecol. Resour.">
        <title>The genomes of chicory, endive, great burdock and yacon provide insights into Asteraceae paleo-polyploidization history and plant inulin production.</title>
        <authorList>
            <person name="Fan W."/>
            <person name="Wang S."/>
            <person name="Wang H."/>
            <person name="Wang A."/>
            <person name="Jiang F."/>
            <person name="Liu H."/>
            <person name="Zhao H."/>
            <person name="Xu D."/>
            <person name="Zhang Y."/>
        </authorList>
    </citation>
    <scope>NUCLEOTIDE SEQUENCE [LARGE SCALE GENOMIC DNA]</scope>
    <source>
        <strain evidence="2">cv. Niubang</strain>
    </source>
</reference>